<dbReference type="EMBL" id="HBGE01011348">
    <property type="protein sequence ID" value="CAD9099505.1"/>
    <property type="molecule type" value="Transcribed_RNA"/>
</dbReference>
<evidence type="ECO:0000256" key="1">
    <source>
        <dbReference type="SAM" id="Phobius"/>
    </source>
</evidence>
<gene>
    <name evidence="2" type="ORF">ACAT0790_LOCUS6651</name>
</gene>
<protein>
    <submittedName>
        <fullName evidence="2">Uncharacterized protein</fullName>
    </submittedName>
</protein>
<proteinExistence type="predicted"/>
<dbReference type="AlphaFoldDB" id="A0A7S1PRK6"/>
<organism evidence="2">
    <name type="scientific">Alexandrium catenella</name>
    <name type="common">Red tide dinoflagellate</name>
    <name type="synonym">Gonyaulax catenella</name>
    <dbReference type="NCBI Taxonomy" id="2925"/>
    <lineage>
        <taxon>Eukaryota</taxon>
        <taxon>Sar</taxon>
        <taxon>Alveolata</taxon>
        <taxon>Dinophyceae</taxon>
        <taxon>Gonyaulacales</taxon>
        <taxon>Pyrocystaceae</taxon>
        <taxon>Alexandrium</taxon>
    </lineage>
</organism>
<feature type="transmembrane region" description="Helical" evidence="1">
    <location>
        <begin position="20"/>
        <end position="42"/>
    </location>
</feature>
<accession>A0A7S1PRK6</accession>
<keyword evidence="1" id="KW-0472">Membrane</keyword>
<name>A0A7S1PRK6_ALECA</name>
<reference evidence="2" key="1">
    <citation type="submission" date="2021-01" db="EMBL/GenBank/DDBJ databases">
        <authorList>
            <person name="Corre E."/>
            <person name="Pelletier E."/>
            <person name="Niang G."/>
            <person name="Scheremetjew M."/>
            <person name="Finn R."/>
            <person name="Kale V."/>
            <person name="Holt S."/>
            <person name="Cochrane G."/>
            <person name="Meng A."/>
            <person name="Brown T."/>
            <person name="Cohen L."/>
        </authorList>
    </citation>
    <scope>NUCLEOTIDE SEQUENCE</scope>
    <source>
        <strain evidence="2">OF101</strain>
    </source>
</reference>
<sequence>MAPAAAGREARRLRGRGVSFALVAATTAGLAAAAVFAVGFVAPGRPGNHLANLRGRGAAVPRHAEPPKKLWSLEVARTDHYVWRDKDTFVGIVADAGEWTVDLDSVRSAFDVAQDAGTAEVFTAPLYVVKDYVRELQSFGLMARAKQVEAEAVEGEEGTWRRRDWQELPPEMKEAAGMSRQEGENAGTRTIVVTRSDHAVFAGGRSAEGRFRAYVELASDAAKRFAPDEAELSVCFAKICGEAGRAPVLRSLTSDAAEAALAQLRKAGFEAEIEETAPASDS</sequence>
<evidence type="ECO:0000313" key="2">
    <source>
        <dbReference type="EMBL" id="CAD9099505.1"/>
    </source>
</evidence>
<keyword evidence="1" id="KW-0812">Transmembrane</keyword>
<keyword evidence="1" id="KW-1133">Transmembrane helix</keyword>